<sequence length="100" mass="10947">MGWLAWRSGGRPGFLTRFMLLLLLWVLSSSSTESVLLGTARPGRVPGVRQTWGHRPGSRELGLGGALLAPYRSTRCWACGPVACPAGRERGRKEPAFLFH</sequence>
<reference evidence="2 3" key="1">
    <citation type="submission" date="2024-04" db="EMBL/GenBank/DDBJ databases">
        <title>Phyllosticta paracitricarpa is synonymous to the EU quarantine fungus P. citricarpa based on phylogenomic analyses.</title>
        <authorList>
            <consortium name="Lawrence Berkeley National Laboratory"/>
            <person name="Van ingen-buijs V.A."/>
            <person name="Van westerhoven A.C."/>
            <person name="Haridas S."/>
            <person name="Skiadas P."/>
            <person name="Martin F."/>
            <person name="Groenewald J.Z."/>
            <person name="Crous P.W."/>
            <person name="Seidl M.F."/>
        </authorList>
    </citation>
    <scope>NUCLEOTIDE SEQUENCE [LARGE SCALE GENOMIC DNA]</scope>
    <source>
        <strain evidence="2 3">CPC 17464</strain>
    </source>
</reference>
<dbReference type="Proteomes" id="UP001360953">
    <property type="component" value="Unassembled WGS sequence"/>
</dbReference>
<proteinExistence type="predicted"/>
<organism evidence="2 3">
    <name type="scientific">Phyllosticta citribraziliensis</name>
    <dbReference type="NCBI Taxonomy" id="989973"/>
    <lineage>
        <taxon>Eukaryota</taxon>
        <taxon>Fungi</taxon>
        <taxon>Dikarya</taxon>
        <taxon>Ascomycota</taxon>
        <taxon>Pezizomycotina</taxon>
        <taxon>Dothideomycetes</taxon>
        <taxon>Dothideomycetes incertae sedis</taxon>
        <taxon>Botryosphaeriales</taxon>
        <taxon>Phyllostictaceae</taxon>
        <taxon>Phyllosticta</taxon>
    </lineage>
</organism>
<evidence type="ECO:0000313" key="3">
    <source>
        <dbReference type="Proteomes" id="UP001360953"/>
    </source>
</evidence>
<protein>
    <submittedName>
        <fullName evidence="2">Uncharacterized protein</fullName>
    </submittedName>
</protein>
<evidence type="ECO:0000256" key="1">
    <source>
        <dbReference type="SAM" id="SignalP"/>
    </source>
</evidence>
<dbReference type="RefSeq" id="XP_066650819.1">
    <property type="nucleotide sequence ID" value="XM_066801710.1"/>
</dbReference>
<dbReference type="GeneID" id="92034616"/>
<feature type="signal peptide" evidence="1">
    <location>
        <begin position="1"/>
        <end position="34"/>
    </location>
</feature>
<keyword evidence="3" id="KW-1185">Reference proteome</keyword>
<accession>A0ABR1L8K2</accession>
<evidence type="ECO:0000313" key="2">
    <source>
        <dbReference type="EMBL" id="KAK7530746.1"/>
    </source>
</evidence>
<comment type="caution">
    <text evidence="2">The sequence shown here is derived from an EMBL/GenBank/DDBJ whole genome shotgun (WGS) entry which is preliminary data.</text>
</comment>
<dbReference type="EMBL" id="JBBPEH010000013">
    <property type="protein sequence ID" value="KAK7530746.1"/>
    <property type="molecule type" value="Genomic_DNA"/>
</dbReference>
<gene>
    <name evidence="2" type="ORF">J3D65DRAFT_639424</name>
</gene>
<name>A0ABR1L8K2_9PEZI</name>
<keyword evidence="1" id="KW-0732">Signal</keyword>
<feature type="chain" id="PRO_5045712441" evidence="1">
    <location>
        <begin position="35"/>
        <end position="100"/>
    </location>
</feature>